<reference evidence="1 2" key="1">
    <citation type="submission" date="2013-01" db="EMBL/GenBank/DDBJ databases">
        <authorList>
            <person name="Harkins D.M."/>
            <person name="Durkin A.S."/>
            <person name="Brinkac L.M."/>
            <person name="Haft D.H."/>
            <person name="Selengut J.D."/>
            <person name="Sanka R."/>
            <person name="DePew J."/>
            <person name="Purushe J."/>
            <person name="Picardeau M."/>
            <person name="Werts C."/>
            <person name="Goarant C."/>
            <person name="Vinetz J.M."/>
            <person name="Sutton G.G."/>
            <person name="Nierman W.C."/>
            <person name="Fouts D.E."/>
        </authorList>
    </citation>
    <scope>NUCLEOTIDE SEQUENCE [LARGE SCALE GENOMIC DNA]</scope>
    <source>
        <strain evidence="1 2">200701203</strain>
    </source>
</reference>
<evidence type="ECO:0008006" key="3">
    <source>
        <dbReference type="Google" id="ProtNLM"/>
    </source>
</evidence>
<dbReference type="AlphaFoldDB" id="M3HLM1"/>
<evidence type="ECO:0000313" key="2">
    <source>
        <dbReference type="Proteomes" id="UP000011783"/>
    </source>
</evidence>
<dbReference type="EMBL" id="AKWO02000077">
    <property type="protein sequence ID" value="EMF98985.1"/>
    <property type="molecule type" value="Genomic_DNA"/>
</dbReference>
<evidence type="ECO:0000313" key="1">
    <source>
        <dbReference type="EMBL" id="EMF98985.1"/>
    </source>
</evidence>
<comment type="caution">
    <text evidence="1">The sequence shown here is derived from an EMBL/GenBank/DDBJ whole genome shotgun (WGS) entry which is preliminary data.</text>
</comment>
<accession>M3HLM1</accession>
<name>M3HLM1_LEPBO</name>
<protein>
    <recommendedName>
        <fullName evidence="3">HEAT repeat protein</fullName>
    </recommendedName>
</protein>
<proteinExistence type="predicted"/>
<dbReference type="Proteomes" id="UP000011783">
    <property type="component" value="Unassembled WGS sequence"/>
</dbReference>
<organism evidence="1 2">
    <name type="scientific">Leptospira borgpetersenii str. 200701203</name>
    <dbReference type="NCBI Taxonomy" id="1193007"/>
    <lineage>
        <taxon>Bacteria</taxon>
        <taxon>Pseudomonadati</taxon>
        <taxon>Spirochaetota</taxon>
        <taxon>Spirochaetia</taxon>
        <taxon>Leptospirales</taxon>
        <taxon>Leptospiraceae</taxon>
        <taxon>Leptospira</taxon>
    </lineage>
</organism>
<sequence length="74" mass="8807">MALRELEEFPSEHSGALIEQLGKILDRDPDWMMRVYAIRTVSELKLTQYEESILKLLKMNNPIYKENPSTRRRN</sequence>
<gene>
    <name evidence="1" type="ORF">LEP1GSC123_3486</name>
</gene>
<dbReference type="BioCyc" id="LBOR1193007:G11KN-3849-MONOMER"/>